<dbReference type="Proteomes" id="UP001150879">
    <property type="component" value="Unassembled WGS sequence"/>
</dbReference>
<proteinExistence type="predicted"/>
<dbReference type="EMBL" id="JAPQKP010000003">
    <property type="protein sequence ID" value="KAJ5199744.1"/>
    <property type="molecule type" value="Genomic_DNA"/>
</dbReference>
<reference evidence="1" key="1">
    <citation type="submission" date="2022-11" db="EMBL/GenBank/DDBJ databases">
        <authorList>
            <person name="Petersen C."/>
        </authorList>
    </citation>
    <scope>NUCLEOTIDE SEQUENCE</scope>
    <source>
        <strain evidence="1">IBT 16849</strain>
    </source>
</reference>
<gene>
    <name evidence="1" type="ORF">N7472_004948</name>
</gene>
<comment type="caution">
    <text evidence="1">The sequence shown here is derived from an EMBL/GenBank/DDBJ whole genome shotgun (WGS) entry which is preliminary data.</text>
</comment>
<dbReference type="OrthoDB" id="1657402at2759"/>
<dbReference type="Gene3D" id="3.20.20.80">
    <property type="entry name" value="Glycosidases"/>
    <property type="match status" value="1"/>
</dbReference>
<evidence type="ECO:0000313" key="2">
    <source>
        <dbReference type="Proteomes" id="UP001150879"/>
    </source>
</evidence>
<accession>A0A9W9JNT0</accession>
<organism evidence="1 2">
    <name type="scientific">Penicillium cf. griseofulvum</name>
    <dbReference type="NCBI Taxonomy" id="2972120"/>
    <lineage>
        <taxon>Eukaryota</taxon>
        <taxon>Fungi</taxon>
        <taxon>Dikarya</taxon>
        <taxon>Ascomycota</taxon>
        <taxon>Pezizomycotina</taxon>
        <taxon>Eurotiomycetes</taxon>
        <taxon>Eurotiomycetidae</taxon>
        <taxon>Eurotiales</taxon>
        <taxon>Aspergillaceae</taxon>
        <taxon>Penicillium</taxon>
    </lineage>
</organism>
<protein>
    <submittedName>
        <fullName evidence="1">Beta-galactosidase E</fullName>
    </submittedName>
</protein>
<dbReference type="AlphaFoldDB" id="A0A9W9JNT0"/>
<reference evidence="1" key="2">
    <citation type="journal article" date="2023" name="IMA Fungus">
        <title>Comparative genomic study of the Penicillium genus elucidates a diverse pangenome and 15 lateral gene transfer events.</title>
        <authorList>
            <person name="Petersen C."/>
            <person name="Sorensen T."/>
            <person name="Nielsen M.R."/>
            <person name="Sondergaard T.E."/>
            <person name="Sorensen J.L."/>
            <person name="Fitzpatrick D.A."/>
            <person name="Frisvad J.C."/>
            <person name="Nielsen K.L."/>
        </authorList>
    </citation>
    <scope>NUCLEOTIDE SEQUENCE</scope>
    <source>
        <strain evidence="1">IBT 16849</strain>
    </source>
</reference>
<keyword evidence="2" id="KW-1185">Reference proteome</keyword>
<evidence type="ECO:0000313" key="1">
    <source>
        <dbReference type="EMBL" id="KAJ5199744.1"/>
    </source>
</evidence>
<sequence>MPKPLLAGYLGGFYRNYGQTYHGTDSGSLGHMSRYTSYDYGTAITERTAICREKCGEHKLEVTFFKCFPTYLTVTLIF</sequence>
<name>A0A9W9JNT0_9EURO</name>